<dbReference type="InterPro" id="IPR036565">
    <property type="entry name" value="Mur-like_cat_sf"/>
</dbReference>
<dbReference type="InterPro" id="IPR018109">
    <property type="entry name" value="Folylpolyglutamate_synth_CS"/>
</dbReference>
<dbReference type="GO" id="GO:0008841">
    <property type="term" value="F:dihydrofolate synthase activity"/>
    <property type="evidence" value="ECO:0007669"/>
    <property type="project" value="UniProtKB-EC"/>
</dbReference>
<dbReference type="PIRSF" id="PIRSF001563">
    <property type="entry name" value="Folylpolyglu_synth"/>
    <property type="match status" value="1"/>
</dbReference>
<dbReference type="AlphaFoldDB" id="A0A0W0VKY8"/>
<dbReference type="InterPro" id="IPR013221">
    <property type="entry name" value="Mur_ligase_cen"/>
</dbReference>
<comment type="pathway">
    <text evidence="3">Cofactor biosynthesis; tetrahydrofolylpolyglutamate biosynthesis.</text>
</comment>
<dbReference type="GO" id="GO:0046872">
    <property type="term" value="F:metal ion binding"/>
    <property type="evidence" value="ECO:0007669"/>
    <property type="project" value="UniProtKB-KW"/>
</dbReference>
<evidence type="ECO:0000256" key="20">
    <source>
        <dbReference type="ARBA" id="ARBA00049161"/>
    </source>
</evidence>
<evidence type="ECO:0000256" key="10">
    <source>
        <dbReference type="ARBA" id="ARBA00022741"/>
    </source>
</evidence>
<evidence type="ECO:0000256" key="15">
    <source>
        <dbReference type="ARBA" id="ARBA00030592"/>
    </source>
</evidence>
<dbReference type="GO" id="GO:0004326">
    <property type="term" value="F:tetrahydrofolylpolyglutamate synthase activity"/>
    <property type="evidence" value="ECO:0007669"/>
    <property type="project" value="UniProtKB-EC"/>
</dbReference>
<gene>
    <name evidence="24" type="primary">folC</name>
    <name evidence="24" type="ORF">Lisr_1667</name>
</gene>
<evidence type="ECO:0000256" key="18">
    <source>
        <dbReference type="ARBA" id="ARBA00047808"/>
    </source>
</evidence>
<dbReference type="Proteomes" id="UP000054761">
    <property type="component" value="Unassembled WGS sequence"/>
</dbReference>
<evidence type="ECO:0000256" key="1">
    <source>
        <dbReference type="ARBA" id="ARBA00002714"/>
    </source>
</evidence>
<feature type="domain" description="Mur ligase central" evidence="23">
    <location>
        <begin position="51"/>
        <end position="223"/>
    </location>
</feature>
<comment type="catalytic activity">
    <reaction evidence="17">
        <text>(6S)-5,6,7,8-tetrahydrofolyl-(gamma-L-Glu)(n) + L-glutamate + ATP = (6S)-5,6,7,8-tetrahydrofolyl-(gamma-L-Glu)(n+1) + ADP + phosphate + H(+)</text>
        <dbReference type="Rhea" id="RHEA:10580"/>
        <dbReference type="Rhea" id="RHEA-COMP:14738"/>
        <dbReference type="Rhea" id="RHEA-COMP:14740"/>
        <dbReference type="ChEBI" id="CHEBI:15378"/>
        <dbReference type="ChEBI" id="CHEBI:29985"/>
        <dbReference type="ChEBI" id="CHEBI:30616"/>
        <dbReference type="ChEBI" id="CHEBI:43474"/>
        <dbReference type="ChEBI" id="CHEBI:141005"/>
        <dbReference type="ChEBI" id="CHEBI:456216"/>
        <dbReference type="EC" id="6.3.2.17"/>
    </reaction>
</comment>
<dbReference type="Gene3D" id="3.40.1190.10">
    <property type="entry name" value="Mur-like, catalytic domain"/>
    <property type="match status" value="1"/>
</dbReference>
<dbReference type="EMBL" id="LNYH01000096">
    <property type="protein sequence ID" value="KTD20768.1"/>
    <property type="molecule type" value="Genomic_DNA"/>
</dbReference>
<evidence type="ECO:0000256" key="16">
    <source>
        <dbReference type="ARBA" id="ARBA00032510"/>
    </source>
</evidence>
<dbReference type="PATRIC" id="fig|454.4.peg.1811"/>
<comment type="catalytic activity">
    <reaction evidence="19">
        <text>(6R)-5,10-methylenetetrahydrofolyl-(gamma-L-Glu)(n) + L-glutamate + ATP = (6R)-5,10-methylenetetrahydrofolyl-(gamma-L-Glu)(n+1) + ADP + phosphate + H(+)</text>
        <dbReference type="Rhea" id="RHEA:51912"/>
        <dbReference type="Rhea" id="RHEA-COMP:13257"/>
        <dbReference type="Rhea" id="RHEA-COMP:13258"/>
        <dbReference type="ChEBI" id="CHEBI:15378"/>
        <dbReference type="ChEBI" id="CHEBI:29985"/>
        <dbReference type="ChEBI" id="CHEBI:30616"/>
        <dbReference type="ChEBI" id="CHEBI:43474"/>
        <dbReference type="ChEBI" id="CHEBI:136572"/>
        <dbReference type="ChEBI" id="CHEBI:456216"/>
        <dbReference type="EC" id="6.3.2.17"/>
    </reaction>
</comment>
<evidence type="ECO:0000256" key="12">
    <source>
        <dbReference type="ARBA" id="ARBA00022842"/>
    </source>
</evidence>
<evidence type="ECO:0000313" key="25">
    <source>
        <dbReference type="Proteomes" id="UP000054761"/>
    </source>
</evidence>
<dbReference type="STRING" id="454.Lisr_1667"/>
<dbReference type="GO" id="GO:0005524">
    <property type="term" value="F:ATP binding"/>
    <property type="evidence" value="ECO:0007669"/>
    <property type="project" value="UniProtKB-KW"/>
</dbReference>
<evidence type="ECO:0000256" key="9">
    <source>
        <dbReference type="ARBA" id="ARBA00022723"/>
    </source>
</evidence>
<protein>
    <recommendedName>
        <fullName evidence="7">Dihydrofolate synthase/folylpolyglutamate synthase</fullName>
        <ecNumber evidence="5">6.3.2.12</ecNumber>
        <ecNumber evidence="6">6.3.2.17</ecNumber>
    </recommendedName>
    <alternativeName>
        <fullName evidence="16">Folylpoly-gamma-glutamate synthetase-dihydrofolate synthetase</fullName>
    </alternativeName>
    <alternativeName>
        <fullName evidence="14">Folylpolyglutamate synthetase</fullName>
    </alternativeName>
    <alternativeName>
        <fullName evidence="15">Tetrahydrofolylpolyglutamate synthase</fullName>
    </alternativeName>
</protein>
<dbReference type="EC" id="6.3.2.17" evidence="6"/>
<evidence type="ECO:0000256" key="19">
    <source>
        <dbReference type="ARBA" id="ARBA00049035"/>
    </source>
</evidence>
<evidence type="ECO:0000259" key="22">
    <source>
        <dbReference type="Pfam" id="PF02875"/>
    </source>
</evidence>
<dbReference type="SUPFAM" id="SSF53623">
    <property type="entry name" value="MurD-like peptide ligases, catalytic domain"/>
    <property type="match status" value="1"/>
</dbReference>
<evidence type="ECO:0000256" key="17">
    <source>
        <dbReference type="ARBA" id="ARBA00047493"/>
    </source>
</evidence>
<keyword evidence="8 21" id="KW-0436">Ligase</keyword>
<keyword evidence="10 21" id="KW-0547">Nucleotide-binding</keyword>
<evidence type="ECO:0000256" key="7">
    <source>
        <dbReference type="ARBA" id="ARBA00019357"/>
    </source>
</evidence>
<sequence>MYHSLRDFSLAEWLNYLETSHPIEIQLGLSRVQEAARRLNLLTPSCKVITVAGTNGKGSTVAALESIYITAGYQTGSYTSPHLLQFNERVKVNAVMASDEDLCSAFLAVEEARRHTPLTYFEVVTLAALWHFKKYNLDIIILEVGLGGRQDATNIIDADLAIITTIDFDHQQYLGNTLEEIGYEKAGILRAGREFIYADHHPPISVMNEAKKLGCRLYRLGHDYDIGGRTENWFLCMKEKQMHLPRPKIQLKAAASAIMASNLLQAFLPVTDQHIGAAMPMINIPGRLEFIPGKIDIIYDVSHNPQAACLLAEYIKKLDNKKRVHAVFSALNDKDLNGLIRPLKNVIHYWYPAQIKLKRAASRQAILLAFEELDIFVEAFYADPLNAFFSAKERAEDGDLVVVYGSFYTVSQIRDALQSNSVEQEEII</sequence>
<dbReference type="PANTHER" id="PTHR11136:SF0">
    <property type="entry name" value="DIHYDROFOLATE SYNTHETASE-RELATED"/>
    <property type="match status" value="1"/>
</dbReference>
<dbReference type="OrthoDB" id="9809356at2"/>
<dbReference type="NCBIfam" id="TIGR01499">
    <property type="entry name" value="folC"/>
    <property type="match status" value="1"/>
</dbReference>
<evidence type="ECO:0000259" key="23">
    <source>
        <dbReference type="Pfam" id="PF08245"/>
    </source>
</evidence>
<evidence type="ECO:0000256" key="14">
    <source>
        <dbReference type="ARBA" id="ARBA00030048"/>
    </source>
</evidence>
<dbReference type="NCBIfam" id="NF008101">
    <property type="entry name" value="PRK10846.1"/>
    <property type="match status" value="1"/>
</dbReference>
<evidence type="ECO:0000256" key="3">
    <source>
        <dbReference type="ARBA" id="ARBA00005150"/>
    </source>
</evidence>
<comment type="catalytic activity">
    <reaction evidence="20">
        <text>7,8-dihydropteroate + L-glutamate + ATP = 7,8-dihydrofolate + ADP + phosphate + H(+)</text>
        <dbReference type="Rhea" id="RHEA:23584"/>
        <dbReference type="ChEBI" id="CHEBI:15378"/>
        <dbReference type="ChEBI" id="CHEBI:17839"/>
        <dbReference type="ChEBI" id="CHEBI:29985"/>
        <dbReference type="ChEBI" id="CHEBI:30616"/>
        <dbReference type="ChEBI" id="CHEBI:43474"/>
        <dbReference type="ChEBI" id="CHEBI:57451"/>
        <dbReference type="ChEBI" id="CHEBI:456216"/>
        <dbReference type="EC" id="6.3.2.12"/>
    </reaction>
</comment>
<evidence type="ECO:0000313" key="24">
    <source>
        <dbReference type="EMBL" id="KTD20768.1"/>
    </source>
</evidence>
<dbReference type="RefSeq" id="WP_058502009.1">
    <property type="nucleotide sequence ID" value="NZ_CAAAJA010000019.1"/>
</dbReference>
<organism evidence="24 25">
    <name type="scientific">Legionella israelensis</name>
    <dbReference type="NCBI Taxonomy" id="454"/>
    <lineage>
        <taxon>Bacteria</taxon>
        <taxon>Pseudomonadati</taxon>
        <taxon>Pseudomonadota</taxon>
        <taxon>Gammaproteobacteria</taxon>
        <taxon>Legionellales</taxon>
        <taxon>Legionellaceae</taxon>
        <taxon>Legionella</taxon>
    </lineage>
</organism>
<dbReference type="GO" id="GO:0005737">
    <property type="term" value="C:cytoplasm"/>
    <property type="evidence" value="ECO:0007669"/>
    <property type="project" value="TreeGrafter"/>
</dbReference>
<dbReference type="PANTHER" id="PTHR11136">
    <property type="entry name" value="FOLYLPOLYGLUTAMATE SYNTHASE-RELATED"/>
    <property type="match status" value="1"/>
</dbReference>
<dbReference type="InterPro" id="IPR004101">
    <property type="entry name" value="Mur_ligase_C"/>
</dbReference>
<proteinExistence type="inferred from homology"/>
<keyword evidence="12" id="KW-0460">Magnesium</keyword>
<keyword evidence="11 21" id="KW-0067">ATP-binding</keyword>
<dbReference type="UniPathway" id="UPA00077">
    <property type="reaction ID" value="UER00157"/>
</dbReference>
<keyword evidence="25" id="KW-1185">Reference proteome</keyword>
<evidence type="ECO:0000256" key="8">
    <source>
        <dbReference type="ARBA" id="ARBA00022598"/>
    </source>
</evidence>
<evidence type="ECO:0000256" key="13">
    <source>
        <dbReference type="ARBA" id="ARBA00022909"/>
    </source>
</evidence>
<evidence type="ECO:0000256" key="2">
    <source>
        <dbReference type="ARBA" id="ARBA00004799"/>
    </source>
</evidence>
<evidence type="ECO:0000256" key="11">
    <source>
        <dbReference type="ARBA" id="ARBA00022840"/>
    </source>
</evidence>
<evidence type="ECO:0000256" key="6">
    <source>
        <dbReference type="ARBA" id="ARBA00013025"/>
    </source>
</evidence>
<comment type="function">
    <text evidence="1">Functions in two distinct reactions of the de novo folate biosynthetic pathway. Catalyzes the addition of a glutamate residue to dihydropteroate (7,8-dihydropteroate or H2Pte) to form dihydrofolate (7,8-dihydrofolate monoglutamate or H2Pte-Glu). Also catalyzes successive additions of L-glutamate to tetrahydrofolate or 10-formyltetrahydrofolate or 5,10-methylenetetrahydrofolate, leading to folylpolyglutamate derivatives.</text>
</comment>
<dbReference type="Pfam" id="PF08245">
    <property type="entry name" value="Mur_ligase_M"/>
    <property type="match status" value="1"/>
</dbReference>
<feature type="domain" description="Mur ligase C-terminal" evidence="22">
    <location>
        <begin position="286"/>
        <end position="407"/>
    </location>
</feature>
<dbReference type="InterPro" id="IPR036615">
    <property type="entry name" value="Mur_ligase_C_dom_sf"/>
</dbReference>
<dbReference type="GO" id="GO:0046654">
    <property type="term" value="P:tetrahydrofolate biosynthetic process"/>
    <property type="evidence" value="ECO:0007669"/>
    <property type="project" value="UniProtKB-UniPathway"/>
</dbReference>
<accession>A0A0W0VKY8</accession>
<comment type="caution">
    <text evidence="24">The sequence shown here is derived from an EMBL/GenBank/DDBJ whole genome shotgun (WGS) entry which is preliminary data.</text>
</comment>
<reference evidence="24 25" key="1">
    <citation type="submission" date="2015-11" db="EMBL/GenBank/DDBJ databases">
        <title>Genomic analysis of 38 Legionella species identifies large and diverse effector repertoires.</title>
        <authorList>
            <person name="Burstein D."/>
            <person name="Amaro F."/>
            <person name="Zusman T."/>
            <person name="Lifshitz Z."/>
            <person name="Cohen O."/>
            <person name="Gilbert J.A."/>
            <person name="Pupko T."/>
            <person name="Shuman H.A."/>
            <person name="Segal G."/>
        </authorList>
    </citation>
    <scope>NUCLEOTIDE SEQUENCE [LARGE SCALE GENOMIC DNA]</scope>
    <source>
        <strain evidence="24 25">Bercovier 4</strain>
    </source>
</reference>
<comment type="similarity">
    <text evidence="4 21">Belongs to the folylpolyglutamate synthase family.</text>
</comment>
<evidence type="ECO:0000256" key="21">
    <source>
        <dbReference type="PIRNR" id="PIRNR001563"/>
    </source>
</evidence>
<keyword evidence="13" id="KW-0289">Folate biosynthesis</keyword>
<dbReference type="InterPro" id="IPR001645">
    <property type="entry name" value="Folylpolyglutamate_synth"/>
</dbReference>
<dbReference type="GO" id="GO:0046656">
    <property type="term" value="P:folic acid biosynthetic process"/>
    <property type="evidence" value="ECO:0007669"/>
    <property type="project" value="UniProtKB-KW"/>
</dbReference>
<keyword evidence="9" id="KW-0479">Metal-binding</keyword>
<dbReference type="EC" id="6.3.2.12" evidence="5"/>
<dbReference type="Gene3D" id="3.90.190.20">
    <property type="entry name" value="Mur ligase, C-terminal domain"/>
    <property type="match status" value="1"/>
</dbReference>
<evidence type="ECO:0000256" key="4">
    <source>
        <dbReference type="ARBA" id="ARBA00008276"/>
    </source>
</evidence>
<evidence type="ECO:0000256" key="5">
    <source>
        <dbReference type="ARBA" id="ARBA00013023"/>
    </source>
</evidence>
<dbReference type="Pfam" id="PF02875">
    <property type="entry name" value="Mur_ligase_C"/>
    <property type="match status" value="1"/>
</dbReference>
<comment type="catalytic activity">
    <reaction evidence="18">
        <text>10-formyltetrahydrofolyl-(gamma-L-Glu)(n) + L-glutamate + ATP = 10-formyltetrahydrofolyl-(gamma-L-Glu)(n+1) + ADP + phosphate + H(+)</text>
        <dbReference type="Rhea" id="RHEA:51904"/>
        <dbReference type="Rhea" id="RHEA-COMP:13088"/>
        <dbReference type="Rhea" id="RHEA-COMP:14300"/>
        <dbReference type="ChEBI" id="CHEBI:15378"/>
        <dbReference type="ChEBI" id="CHEBI:29985"/>
        <dbReference type="ChEBI" id="CHEBI:30616"/>
        <dbReference type="ChEBI" id="CHEBI:43474"/>
        <dbReference type="ChEBI" id="CHEBI:134413"/>
        <dbReference type="ChEBI" id="CHEBI:456216"/>
        <dbReference type="EC" id="6.3.2.17"/>
    </reaction>
</comment>
<dbReference type="PROSITE" id="PS01012">
    <property type="entry name" value="FOLYLPOLYGLU_SYNT_2"/>
    <property type="match status" value="1"/>
</dbReference>
<comment type="pathway">
    <text evidence="2">Cofactor biosynthesis; tetrahydrofolate biosynthesis; 7,8-dihydrofolate from 2-amino-4-hydroxy-6-hydroxymethyl-7,8-dihydropteridine diphosphate and 4-aminobenzoate: step 2/2.</text>
</comment>
<dbReference type="SUPFAM" id="SSF53244">
    <property type="entry name" value="MurD-like peptide ligases, peptide-binding domain"/>
    <property type="match status" value="1"/>
</dbReference>
<name>A0A0W0VKY8_9GAMM</name>